<evidence type="ECO:0000256" key="1">
    <source>
        <dbReference type="ARBA" id="ARBA00004571"/>
    </source>
</evidence>
<keyword evidence="6 14" id="KW-0732">Signal</keyword>
<feature type="domain" description="TonB-dependent receptor-like beta-barrel" evidence="15">
    <location>
        <begin position="304"/>
        <end position="766"/>
    </location>
</feature>
<keyword evidence="4" id="KW-0410">Iron transport</keyword>
<feature type="chain" id="PRO_5045474295" evidence="14">
    <location>
        <begin position="31"/>
        <end position="804"/>
    </location>
</feature>
<comment type="subcellular location">
    <subcellularLocation>
        <location evidence="1 12">Cell outer membrane</location>
        <topology evidence="1 12">Multi-pass membrane protein</topology>
    </subcellularLocation>
</comment>
<evidence type="ECO:0000256" key="9">
    <source>
        <dbReference type="ARBA" id="ARBA00023077"/>
    </source>
</evidence>
<keyword evidence="9 13" id="KW-0798">TonB box</keyword>
<keyword evidence="10 12" id="KW-0472">Membrane</keyword>
<keyword evidence="5 12" id="KW-0812">Transmembrane</keyword>
<evidence type="ECO:0000256" key="7">
    <source>
        <dbReference type="ARBA" id="ARBA00023004"/>
    </source>
</evidence>
<dbReference type="InterPro" id="IPR012910">
    <property type="entry name" value="Plug_dom"/>
</dbReference>
<comment type="caution">
    <text evidence="17">The sequence shown here is derived from an EMBL/GenBank/DDBJ whole genome shotgun (WGS) entry which is preliminary data.</text>
</comment>
<evidence type="ECO:0000256" key="4">
    <source>
        <dbReference type="ARBA" id="ARBA00022496"/>
    </source>
</evidence>
<dbReference type="EMBL" id="AXZL01000048">
    <property type="protein sequence ID" value="ESE42641.1"/>
    <property type="molecule type" value="Genomic_DNA"/>
</dbReference>
<evidence type="ECO:0000256" key="12">
    <source>
        <dbReference type="PROSITE-ProRule" id="PRU01360"/>
    </source>
</evidence>
<keyword evidence="7" id="KW-0408">Iron</keyword>
<dbReference type="Gene3D" id="2.170.130.10">
    <property type="entry name" value="TonB-dependent receptor, plug domain"/>
    <property type="match status" value="1"/>
</dbReference>
<dbReference type="InterPro" id="IPR039426">
    <property type="entry name" value="TonB-dep_rcpt-like"/>
</dbReference>
<dbReference type="SUPFAM" id="SSF56935">
    <property type="entry name" value="Porins"/>
    <property type="match status" value="1"/>
</dbReference>
<evidence type="ECO:0000256" key="14">
    <source>
        <dbReference type="SAM" id="SignalP"/>
    </source>
</evidence>
<keyword evidence="3 12" id="KW-1134">Transmembrane beta strand</keyword>
<dbReference type="InterPro" id="IPR036942">
    <property type="entry name" value="Beta-barrel_TonB_sf"/>
</dbReference>
<evidence type="ECO:0000259" key="15">
    <source>
        <dbReference type="Pfam" id="PF00593"/>
    </source>
</evidence>
<dbReference type="InterPro" id="IPR037066">
    <property type="entry name" value="Plug_dom_sf"/>
</dbReference>
<dbReference type="PANTHER" id="PTHR32552:SF89">
    <property type="entry name" value="CATECHOLATE SIDEROPHORE RECEPTOR FIU"/>
    <property type="match status" value="1"/>
</dbReference>
<sequence length="804" mass="86846">MGGDIKMINRTSQQFLLSTIAVLVSSQLWAADAPAQEETKKDALGLERITVTGVARGTRVMDSSVSVSSVSLAELEVSTPRSSAEAFRIIPGMKVESTGGEGNANIAVRGLPVASGGAKFLQIQEDGLPILQFGDIAFGNADIFLRLDSTVQTIESIRGGSASTAASNAPGGIINVISKTGSSDAGSVSTTFGLDYDTFRTDFEYGTSINDSLRFHVGGFVRTGEGPRQAGYDANKGGQVKANITKEFDSGYVRLYFKHLDDKSIGYLPMPMYSDGSSVPGFNAKSDAIQSAYFLSTLSLGADGERRRGDMRDGMNPEVNSVGLEASFDLGNDWQVENRFRFSDVSGNFMAPFPAEVANGADIAASIAGTGAKLIYANGPDAGNPMDGLAMRIHTFDVKMNDFGSIVNDLKLTKTFDDTSVTLGYYNATQNINMTWMWNSYLMEVKGDNAALLDVVAADGTAYSGAGLYGYGVPYWGNCCQRNYDTEYNIKAPYLAVASSFGDLSLDASVRYDSGDASGYYAGNVQSQVDMNLDGVISIPEQSVSSIDNANPQPVNYDWSYTSYSLGANYQFSSDLAAFGRLSHGGRANADRLLFGKVRADGSVAKEDAVDNVDQYELGVKYRYEDLSVFATAFYSETEEQNFEATSQRFFDRKYKAKGIEIESAYFIGDFDFRGNVTWTDAEIAKDALTPDVVGNTPRRQADFIYSLMGRYNFDQGSVGINLIGTTDSYAQDNNGLKFDGYNQVNAFATYNLTQALSVSLNVNNLFDATGITEAEEGSIPDNNIIRARTINGRTTSATLKYEF</sequence>
<organism evidence="17 18">
    <name type="scientific">Shewanella decolorationis S12</name>
    <dbReference type="NCBI Taxonomy" id="1353536"/>
    <lineage>
        <taxon>Bacteria</taxon>
        <taxon>Pseudomonadati</taxon>
        <taxon>Pseudomonadota</taxon>
        <taxon>Gammaproteobacteria</taxon>
        <taxon>Alteromonadales</taxon>
        <taxon>Shewanellaceae</taxon>
        <taxon>Shewanella</taxon>
    </lineage>
</organism>
<evidence type="ECO:0000256" key="6">
    <source>
        <dbReference type="ARBA" id="ARBA00022729"/>
    </source>
</evidence>
<dbReference type="Pfam" id="PF07715">
    <property type="entry name" value="Plug"/>
    <property type="match status" value="1"/>
</dbReference>
<evidence type="ECO:0000256" key="2">
    <source>
        <dbReference type="ARBA" id="ARBA00022448"/>
    </source>
</evidence>
<feature type="domain" description="TonB-dependent receptor plug" evidence="16">
    <location>
        <begin position="60"/>
        <end position="173"/>
    </location>
</feature>
<evidence type="ECO:0000259" key="16">
    <source>
        <dbReference type="Pfam" id="PF07715"/>
    </source>
</evidence>
<keyword evidence="17" id="KW-0675">Receptor</keyword>
<dbReference type="PANTHER" id="PTHR32552">
    <property type="entry name" value="FERRICHROME IRON RECEPTOR-RELATED"/>
    <property type="match status" value="1"/>
</dbReference>
<gene>
    <name evidence="17" type="ORF">SHD_0743</name>
</gene>
<evidence type="ECO:0000256" key="10">
    <source>
        <dbReference type="ARBA" id="ARBA00023136"/>
    </source>
</evidence>
<proteinExistence type="inferred from homology"/>
<comment type="similarity">
    <text evidence="12 13">Belongs to the TonB-dependent receptor family.</text>
</comment>
<evidence type="ECO:0000256" key="8">
    <source>
        <dbReference type="ARBA" id="ARBA00023065"/>
    </source>
</evidence>
<accession>A0ABP2Z6U0</accession>
<evidence type="ECO:0000256" key="3">
    <source>
        <dbReference type="ARBA" id="ARBA00022452"/>
    </source>
</evidence>
<evidence type="ECO:0000256" key="13">
    <source>
        <dbReference type="RuleBase" id="RU003357"/>
    </source>
</evidence>
<evidence type="ECO:0000313" key="18">
    <source>
        <dbReference type="Proteomes" id="UP000017548"/>
    </source>
</evidence>
<reference evidence="17 18" key="1">
    <citation type="journal article" date="2013" name="Genome Announc.">
        <title>Draft Genome Sequence of Shewanella decolorationis S12, a Dye-Degrading Bacterium Isolated from a Wastewater Treatment Plant.</title>
        <authorList>
            <person name="Xu M."/>
            <person name="Fang Y."/>
            <person name="Liu J."/>
            <person name="Chen X."/>
            <person name="Sun G."/>
            <person name="Guo J."/>
            <person name="Hua Z."/>
            <person name="Tu Q."/>
            <person name="Wu L."/>
            <person name="Zhou J."/>
            <person name="Liu X."/>
        </authorList>
    </citation>
    <scope>NUCLEOTIDE SEQUENCE [LARGE SCALE GENOMIC DNA]</scope>
    <source>
        <strain evidence="17 18">S12</strain>
    </source>
</reference>
<dbReference type="Pfam" id="PF00593">
    <property type="entry name" value="TonB_dep_Rec_b-barrel"/>
    <property type="match status" value="1"/>
</dbReference>
<evidence type="ECO:0000256" key="5">
    <source>
        <dbReference type="ARBA" id="ARBA00022692"/>
    </source>
</evidence>
<dbReference type="Proteomes" id="UP000017548">
    <property type="component" value="Unassembled WGS sequence"/>
</dbReference>
<keyword evidence="18" id="KW-1185">Reference proteome</keyword>
<dbReference type="PROSITE" id="PS52016">
    <property type="entry name" value="TONB_DEPENDENT_REC_3"/>
    <property type="match status" value="1"/>
</dbReference>
<evidence type="ECO:0000313" key="17">
    <source>
        <dbReference type="EMBL" id="ESE42641.1"/>
    </source>
</evidence>
<keyword evidence="11 12" id="KW-0998">Cell outer membrane</keyword>
<keyword evidence="8" id="KW-0406">Ion transport</keyword>
<keyword evidence="2 12" id="KW-0813">Transport</keyword>
<evidence type="ECO:0000256" key="11">
    <source>
        <dbReference type="ARBA" id="ARBA00023237"/>
    </source>
</evidence>
<protein>
    <submittedName>
        <fullName evidence="17">Dependent receptor</fullName>
    </submittedName>
</protein>
<dbReference type="InterPro" id="IPR000531">
    <property type="entry name" value="Beta-barrel_TonB"/>
</dbReference>
<name>A0ABP2Z6U0_9GAMM</name>
<dbReference type="Gene3D" id="2.40.170.20">
    <property type="entry name" value="TonB-dependent receptor, beta-barrel domain"/>
    <property type="match status" value="1"/>
</dbReference>
<feature type="signal peptide" evidence="14">
    <location>
        <begin position="1"/>
        <end position="30"/>
    </location>
</feature>